<evidence type="ECO:0000256" key="3">
    <source>
        <dbReference type="ARBA" id="ARBA00022777"/>
    </source>
</evidence>
<evidence type="ECO:0000313" key="6">
    <source>
        <dbReference type="Proteomes" id="UP000198824"/>
    </source>
</evidence>
<dbReference type="EMBL" id="FOZG01000001">
    <property type="protein sequence ID" value="SFR85205.1"/>
    <property type="molecule type" value="Genomic_DNA"/>
</dbReference>
<dbReference type="RefSeq" id="WP_093312276.1">
    <property type="nucleotide sequence ID" value="NZ_FOZG01000001.1"/>
</dbReference>
<keyword evidence="6" id="KW-1185">Reference proteome</keyword>
<dbReference type="Gene3D" id="3.40.1190.20">
    <property type="match status" value="1"/>
</dbReference>
<proteinExistence type="inferred from homology"/>
<feature type="domain" description="Carbohydrate kinase PfkB" evidence="4">
    <location>
        <begin position="8"/>
        <end position="309"/>
    </location>
</feature>
<comment type="similarity">
    <text evidence="1">Belongs to the carbohydrate kinase PfkB family.</text>
</comment>
<evidence type="ECO:0000313" key="5">
    <source>
        <dbReference type="EMBL" id="SFR85205.1"/>
    </source>
</evidence>
<dbReference type="InterPro" id="IPR011611">
    <property type="entry name" value="PfkB_dom"/>
</dbReference>
<keyword evidence="3 5" id="KW-0418">Kinase</keyword>
<evidence type="ECO:0000259" key="4">
    <source>
        <dbReference type="Pfam" id="PF00294"/>
    </source>
</evidence>
<dbReference type="InterPro" id="IPR029056">
    <property type="entry name" value="Ribokinase-like"/>
</dbReference>
<protein>
    <submittedName>
        <fullName evidence="5">2-dehydro-3-deoxygluconokinase</fullName>
    </submittedName>
</protein>
<gene>
    <name evidence="5" type="ORF">SAMN05192580_1233</name>
</gene>
<dbReference type="PANTHER" id="PTHR43320:SF2">
    <property type="entry name" value="2-DEHYDRO-3-DEOXYGLUCONOKINASE_2-DEHYDRO-3-DEOXYGALACTONOKINASE"/>
    <property type="match status" value="1"/>
</dbReference>
<evidence type="ECO:0000256" key="2">
    <source>
        <dbReference type="ARBA" id="ARBA00022679"/>
    </source>
</evidence>
<reference evidence="5 6" key="1">
    <citation type="submission" date="2016-10" db="EMBL/GenBank/DDBJ databases">
        <authorList>
            <person name="de Groot N.N."/>
        </authorList>
    </citation>
    <scope>NUCLEOTIDE SEQUENCE [LARGE SCALE GENOMIC DNA]</scope>
    <source>
        <strain evidence="5 6">S5-249</strain>
    </source>
</reference>
<dbReference type="PANTHER" id="PTHR43320">
    <property type="entry name" value="SUGAR KINASE"/>
    <property type="match status" value="1"/>
</dbReference>
<dbReference type="STRING" id="1166337.SAMN05192580_1233"/>
<dbReference type="InterPro" id="IPR052700">
    <property type="entry name" value="Carb_kinase_PfkB-like"/>
</dbReference>
<dbReference type="OrthoDB" id="9776822at2"/>
<name>A0A1I6K1S5_9SPHN</name>
<dbReference type="Proteomes" id="UP000198824">
    <property type="component" value="Unassembled WGS sequence"/>
</dbReference>
<evidence type="ECO:0000256" key="1">
    <source>
        <dbReference type="ARBA" id="ARBA00010688"/>
    </source>
</evidence>
<dbReference type="Pfam" id="PF00294">
    <property type="entry name" value="PfkB"/>
    <property type="match status" value="1"/>
</dbReference>
<sequence>MGQPGRTVCFGEVLLRLAAPDRELLFQSARLEARFAGAEANMAVALAKLGRAAALVTVVPDDAVGDAVVASVRMHGVDVSGVSRGEGRLGLYYLTPGAGLRAPSIIYDRADSLFARARPEDFDWPALLVGASWLHLSGVIPALGPDAVKLGLAAIEAARAAGVRISFDGNFRPSLWAEWCDDPGAILSEYVEQADLLFGSHRDVALLLGRPFDGDEPDGRREAALAAFGRFPRLTHIASTTRQALSAGHHRLSARVDEREAWHETAALDITDIVDRIGTGDAFAAGVLAGLDDGPEAAASLGLAVAALKHATPGDFSQATQRDIAAFRSGGLDVRR</sequence>
<dbReference type="GO" id="GO:0016301">
    <property type="term" value="F:kinase activity"/>
    <property type="evidence" value="ECO:0007669"/>
    <property type="project" value="UniProtKB-KW"/>
</dbReference>
<accession>A0A1I6K1S5</accession>
<dbReference type="SUPFAM" id="SSF53613">
    <property type="entry name" value="Ribokinase-like"/>
    <property type="match status" value="1"/>
</dbReference>
<keyword evidence="2" id="KW-0808">Transferase</keyword>
<dbReference type="AlphaFoldDB" id="A0A1I6K1S5"/>
<dbReference type="CDD" id="cd01166">
    <property type="entry name" value="KdgK"/>
    <property type="match status" value="1"/>
</dbReference>
<organism evidence="5 6">
    <name type="scientific">Sphingomonas jatrophae</name>
    <dbReference type="NCBI Taxonomy" id="1166337"/>
    <lineage>
        <taxon>Bacteria</taxon>
        <taxon>Pseudomonadati</taxon>
        <taxon>Pseudomonadota</taxon>
        <taxon>Alphaproteobacteria</taxon>
        <taxon>Sphingomonadales</taxon>
        <taxon>Sphingomonadaceae</taxon>
        <taxon>Sphingomonas</taxon>
    </lineage>
</organism>